<dbReference type="Pfam" id="PF00892">
    <property type="entry name" value="EamA"/>
    <property type="match status" value="2"/>
</dbReference>
<gene>
    <name evidence="4" type="ORF">RM704_09145</name>
</gene>
<feature type="domain" description="EamA" evidence="3">
    <location>
        <begin position="2"/>
        <end position="133"/>
    </location>
</feature>
<evidence type="ECO:0000259" key="3">
    <source>
        <dbReference type="Pfam" id="PF00892"/>
    </source>
</evidence>
<evidence type="ECO:0000313" key="5">
    <source>
        <dbReference type="Proteomes" id="UP001180737"/>
    </source>
</evidence>
<keyword evidence="2" id="KW-1133">Transmembrane helix</keyword>
<evidence type="ECO:0000256" key="2">
    <source>
        <dbReference type="SAM" id="Phobius"/>
    </source>
</evidence>
<feature type="transmembrane region" description="Helical" evidence="2">
    <location>
        <begin position="254"/>
        <end position="276"/>
    </location>
</feature>
<feature type="transmembrane region" description="Helical" evidence="2">
    <location>
        <begin position="61"/>
        <end position="78"/>
    </location>
</feature>
<dbReference type="Proteomes" id="UP001180737">
    <property type="component" value="Unassembled WGS sequence"/>
</dbReference>
<dbReference type="InterPro" id="IPR037185">
    <property type="entry name" value="EmrE-like"/>
</dbReference>
<dbReference type="EMBL" id="JAVRFJ010000006">
    <property type="protein sequence ID" value="MDT0567634.1"/>
    <property type="molecule type" value="Genomic_DNA"/>
</dbReference>
<organism evidence="4 5">
    <name type="scientific">Streptomyces gottesmaniae</name>
    <dbReference type="NCBI Taxonomy" id="3075518"/>
    <lineage>
        <taxon>Bacteria</taxon>
        <taxon>Bacillati</taxon>
        <taxon>Actinomycetota</taxon>
        <taxon>Actinomycetes</taxon>
        <taxon>Kitasatosporales</taxon>
        <taxon>Streptomycetaceae</taxon>
        <taxon>Streptomyces</taxon>
    </lineage>
</organism>
<dbReference type="SUPFAM" id="SSF103481">
    <property type="entry name" value="Multidrug resistance efflux transporter EmrE"/>
    <property type="match status" value="2"/>
</dbReference>
<keyword evidence="5" id="KW-1185">Reference proteome</keyword>
<name>A0ABU2YUE9_9ACTN</name>
<keyword evidence="2" id="KW-0812">Transmembrane</keyword>
<comment type="similarity">
    <text evidence="1">Belongs to the EamA transporter family.</text>
</comment>
<feature type="transmembrane region" description="Helical" evidence="2">
    <location>
        <begin position="90"/>
        <end position="110"/>
    </location>
</feature>
<evidence type="ECO:0000313" key="4">
    <source>
        <dbReference type="EMBL" id="MDT0567634.1"/>
    </source>
</evidence>
<evidence type="ECO:0000256" key="1">
    <source>
        <dbReference type="ARBA" id="ARBA00007362"/>
    </source>
</evidence>
<proteinExistence type="inferred from homology"/>
<sequence>MAAFLALTSAALYGIVDFAGGLLSRRVHFAAVTLLGQAGGLLLALVVAFAVPAPDVRLPDLLWGAVSGVGSATAMTYLNRGLSRGGMTVVVPVSALTGVALSVLCGVLLLGDRPAGTAWLGICVTVPALWLVSYGGRCDSRTESAGPGHGEAPATRAGDGRGVPGFRAGAAADGLLASLGVAVQYLALAQAGAGSGVWPVVAGRAAAVVLLAPGMWRRAGRLRQPAAVWGAAAAIGAGAALALILYLWAAQRQLVSVVVVLASLYPAVPTVLGLTLLHERVNFRQTAGLVGAMIAILLLTLG</sequence>
<dbReference type="RefSeq" id="WP_033528523.1">
    <property type="nucleotide sequence ID" value="NZ_JAVRFJ010000006.1"/>
</dbReference>
<feature type="transmembrane region" description="Helical" evidence="2">
    <location>
        <begin position="117"/>
        <end position="136"/>
    </location>
</feature>
<feature type="transmembrane region" description="Helical" evidence="2">
    <location>
        <begin position="196"/>
        <end position="216"/>
    </location>
</feature>
<dbReference type="Gene3D" id="1.10.3730.20">
    <property type="match status" value="1"/>
</dbReference>
<accession>A0ABU2YUE9</accession>
<dbReference type="InterPro" id="IPR000620">
    <property type="entry name" value="EamA_dom"/>
</dbReference>
<reference evidence="4" key="1">
    <citation type="submission" date="2024-05" db="EMBL/GenBank/DDBJ databases">
        <title>30 novel species of actinomycetes from the DSMZ collection.</title>
        <authorList>
            <person name="Nouioui I."/>
        </authorList>
    </citation>
    <scope>NUCLEOTIDE SEQUENCE</scope>
    <source>
        <strain evidence="4">DSM 3412</strain>
    </source>
</reference>
<feature type="domain" description="EamA" evidence="3">
    <location>
        <begin position="175"/>
        <end position="300"/>
    </location>
</feature>
<feature type="transmembrane region" description="Helical" evidence="2">
    <location>
        <begin position="283"/>
        <end position="301"/>
    </location>
</feature>
<feature type="transmembrane region" description="Helical" evidence="2">
    <location>
        <begin position="28"/>
        <end position="49"/>
    </location>
</feature>
<keyword evidence="2" id="KW-0472">Membrane</keyword>
<protein>
    <submittedName>
        <fullName evidence="4">DMT family transporter</fullName>
    </submittedName>
</protein>
<comment type="caution">
    <text evidence="4">The sequence shown here is derived from an EMBL/GenBank/DDBJ whole genome shotgun (WGS) entry which is preliminary data.</text>
</comment>
<feature type="transmembrane region" description="Helical" evidence="2">
    <location>
        <begin position="228"/>
        <end position="248"/>
    </location>
</feature>